<evidence type="ECO:0000313" key="2">
    <source>
        <dbReference type="EMBL" id="MBB4011874.1"/>
    </source>
</evidence>
<keyword evidence="3" id="KW-1185">Reference proteome</keyword>
<gene>
    <name evidence="2" type="ORF">GGR36_001182</name>
</gene>
<comment type="caution">
    <text evidence="2">The sequence shown here is derived from an EMBL/GenBank/DDBJ whole genome shotgun (WGS) entry which is preliminary data.</text>
</comment>
<dbReference type="RefSeq" id="WP_183632931.1">
    <property type="nucleotide sequence ID" value="NZ_BAABLE010000011.1"/>
</dbReference>
<organism evidence="2 3">
    <name type="scientific">Niveibacterium umoris</name>
    <dbReference type="NCBI Taxonomy" id="1193620"/>
    <lineage>
        <taxon>Bacteria</taxon>
        <taxon>Pseudomonadati</taxon>
        <taxon>Pseudomonadota</taxon>
        <taxon>Betaproteobacteria</taxon>
        <taxon>Rhodocyclales</taxon>
        <taxon>Rhodocyclaceae</taxon>
        <taxon>Niveibacterium</taxon>
    </lineage>
</organism>
<proteinExistence type="predicted"/>
<evidence type="ECO:0000256" key="1">
    <source>
        <dbReference type="SAM" id="MobiDB-lite"/>
    </source>
</evidence>
<name>A0A840BHV3_9RHOO</name>
<reference evidence="2 3" key="1">
    <citation type="submission" date="2020-08" db="EMBL/GenBank/DDBJ databases">
        <title>Genomic Encyclopedia of Type Strains, Phase IV (KMG-IV): sequencing the most valuable type-strain genomes for metagenomic binning, comparative biology and taxonomic classification.</title>
        <authorList>
            <person name="Goeker M."/>
        </authorList>
    </citation>
    <scope>NUCLEOTIDE SEQUENCE [LARGE SCALE GENOMIC DNA]</scope>
    <source>
        <strain evidence="2 3">DSM 106739</strain>
    </source>
</reference>
<evidence type="ECO:0000313" key="3">
    <source>
        <dbReference type="Proteomes" id="UP000561045"/>
    </source>
</evidence>
<accession>A0A840BHV3</accession>
<sequence>MFEHQDTWREGRAEQPAETLAKRRSTEPANAAFTVLAHEGHETPTSDPATRMYAPSAWKLVPRNKAYVETCTFYVQREAFAHAEDFDCEIIPLFEHPATLTDAARMLAVLRQCVDALRLTSESSATMAHQRDQALRAGEALLQEVDHG</sequence>
<dbReference type="AlphaFoldDB" id="A0A840BHV3"/>
<dbReference type="EMBL" id="JACIET010000001">
    <property type="protein sequence ID" value="MBB4011874.1"/>
    <property type="molecule type" value="Genomic_DNA"/>
</dbReference>
<protein>
    <submittedName>
        <fullName evidence="2">Uncharacterized protein</fullName>
    </submittedName>
</protein>
<dbReference type="Proteomes" id="UP000561045">
    <property type="component" value="Unassembled WGS sequence"/>
</dbReference>
<feature type="region of interest" description="Disordered" evidence="1">
    <location>
        <begin position="1"/>
        <end position="26"/>
    </location>
</feature>